<dbReference type="RefSeq" id="WP_211464133.1">
    <property type="nucleotide sequence ID" value="NZ_JAGSXH010000005.1"/>
</dbReference>
<evidence type="ECO:0000313" key="5">
    <source>
        <dbReference type="EMBL" id="MBS2961954.1"/>
    </source>
</evidence>
<dbReference type="InterPro" id="IPR036265">
    <property type="entry name" value="HIT-like_sf"/>
</dbReference>
<feature type="short sequence motif" description="Histidine triad motif" evidence="2 3">
    <location>
        <begin position="111"/>
        <end position="115"/>
    </location>
</feature>
<dbReference type="InterPro" id="IPR001310">
    <property type="entry name" value="Histidine_triad_HIT"/>
</dbReference>
<dbReference type="AlphaFoldDB" id="A0A8J7WM32"/>
<dbReference type="Pfam" id="PF01230">
    <property type="entry name" value="HIT"/>
    <property type="match status" value="1"/>
</dbReference>
<evidence type="ECO:0000256" key="1">
    <source>
        <dbReference type="PIRSR" id="PIRSR601310-1"/>
    </source>
</evidence>
<dbReference type="PRINTS" id="PR00332">
    <property type="entry name" value="HISTRIAD"/>
</dbReference>
<proteinExistence type="predicted"/>
<evidence type="ECO:0000256" key="2">
    <source>
        <dbReference type="PIRSR" id="PIRSR601310-3"/>
    </source>
</evidence>
<protein>
    <submittedName>
        <fullName evidence="5">Histidine triad nucleotide-binding protein</fullName>
    </submittedName>
</protein>
<dbReference type="CDD" id="cd01276">
    <property type="entry name" value="PKCI_related"/>
    <property type="match status" value="1"/>
</dbReference>
<dbReference type="Proteomes" id="UP000677913">
    <property type="component" value="Unassembled WGS sequence"/>
</dbReference>
<sequence>MKSVEAAYDDSCLFCRIVAGQISATVVRDSADFLAFRDIAPQAPTHVLVIPKRHGYRDVAQLAAENPDLAARLLAEGAEVARQEGLADNEIRPGYRFVFNTGDAAGQTVYHVHLHVLGGDALGHFGRAGLG</sequence>
<evidence type="ECO:0000259" key="4">
    <source>
        <dbReference type="PROSITE" id="PS51084"/>
    </source>
</evidence>
<accession>A0A8J7WM32</accession>
<dbReference type="InterPro" id="IPR019808">
    <property type="entry name" value="Histidine_triad_CS"/>
</dbReference>
<dbReference type="InterPro" id="IPR011146">
    <property type="entry name" value="HIT-like"/>
</dbReference>
<dbReference type="Gene3D" id="3.30.428.10">
    <property type="entry name" value="HIT-like"/>
    <property type="match status" value="1"/>
</dbReference>
<keyword evidence="6" id="KW-1185">Reference proteome</keyword>
<dbReference type="PANTHER" id="PTHR23089">
    <property type="entry name" value="HISTIDINE TRIAD HIT PROTEIN"/>
    <property type="match status" value="1"/>
</dbReference>
<gene>
    <name evidence="5" type="ORF">KGA66_02760</name>
</gene>
<dbReference type="PROSITE" id="PS51084">
    <property type="entry name" value="HIT_2"/>
    <property type="match status" value="1"/>
</dbReference>
<feature type="active site" description="Tele-AMP-histidine intermediate" evidence="1">
    <location>
        <position position="113"/>
    </location>
</feature>
<comment type="caution">
    <text evidence="5">The sequence shown here is derived from an EMBL/GenBank/DDBJ whole genome shotgun (WGS) entry which is preliminary data.</text>
</comment>
<organism evidence="5 6">
    <name type="scientific">Actinocrinis puniceicyclus</name>
    <dbReference type="NCBI Taxonomy" id="977794"/>
    <lineage>
        <taxon>Bacteria</taxon>
        <taxon>Bacillati</taxon>
        <taxon>Actinomycetota</taxon>
        <taxon>Actinomycetes</taxon>
        <taxon>Catenulisporales</taxon>
        <taxon>Actinospicaceae</taxon>
        <taxon>Actinocrinis</taxon>
    </lineage>
</organism>
<name>A0A8J7WM32_9ACTN</name>
<dbReference type="SUPFAM" id="SSF54197">
    <property type="entry name" value="HIT-like"/>
    <property type="match status" value="1"/>
</dbReference>
<dbReference type="GO" id="GO:0003824">
    <property type="term" value="F:catalytic activity"/>
    <property type="evidence" value="ECO:0007669"/>
    <property type="project" value="InterPro"/>
</dbReference>
<dbReference type="PROSITE" id="PS00892">
    <property type="entry name" value="HIT_1"/>
    <property type="match status" value="1"/>
</dbReference>
<evidence type="ECO:0000256" key="3">
    <source>
        <dbReference type="PROSITE-ProRule" id="PRU00464"/>
    </source>
</evidence>
<dbReference type="EMBL" id="JAGSXH010000005">
    <property type="protein sequence ID" value="MBS2961954.1"/>
    <property type="molecule type" value="Genomic_DNA"/>
</dbReference>
<evidence type="ECO:0000313" key="6">
    <source>
        <dbReference type="Proteomes" id="UP000677913"/>
    </source>
</evidence>
<reference evidence="5" key="1">
    <citation type="submission" date="2021-04" db="EMBL/GenBank/DDBJ databases">
        <title>Genome based classification of Actinospica acidithermotolerans sp. nov., an actinobacterium isolated from an Indonesian hot spring.</title>
        <authorList>
            <person name="Kusuma A.B."/>
            <person name="Putra K.E."/>
            <person name="Nafisah S."/>
            <person name="Loh J."/>
            <person name="Nouioui I."/>
            <person name="Goodfellow M."/>
        </authorList>
    </citation>
    <scope>NUCLEOTIDE SEQUENCE</scope>
    <source>
        <strain evidence="5">DSM 45618</strain>
    </source>
</reference>
<feature type="domain" description="HIT" evidence="4">
    <location>
        <begin position="13"/>
        <end position="127"/>
    </location>
</feature>